<comment type="caution">
    <text evidence="3">The sequence shown here is derived from an EMBL/GenBank/DDBJ whole genome shotgun (WGS) entry which is preliminary data.</text>
</comment>
<dbReference type="Gene3D" id="3.40.50.2000">
    <property type="entry name" value="Glycogen Phosphorylase B"/>
    <property type="match status" value="2"/>
</dbReference>
<organism evidence="3 4">
    <name type="scientific">Pseudomonas brassicacearum</name>
    <dbReference type="NCBI Taxonomy" id="930166"/>
    <lineage>
        <taxon>Bacteria</taxon>
        <taxon>Pseudomonadati</taxon>
        <taxon>Pseudomonadota</taxon>
        <taxon>Gammaproteobacteria</taxon>
        <taxon>Pseudomonadales</taxon>
        <taxon>Pseudomonadaceae</taxon>
        <taxon>Pseudomonas</taxon>
    </lineage>
</organism>
<keyword evidence="1" id="KW-0808">Transferase</keyword>
<dbReference type="PANTHER" id="PTHR46401:SF2">
    <property type="entry name" value="GLYCOSYLTRANSFERASE WBBK-RELATED"/>
    <property type="match status" value="1"/>
</dbReference>
<dbReference type="SUPFAM" id="SSF53756">
    <property type="entry name" value="UDP-Glycosyltransferase/glycogen phosphorylase"/>
    <property type="match status" value="1"/>
</dbReference>
<evidence type="ECO:0000256" key="1">
    <source>
        <dbReference type="ARBA" id="ARBA00022679"/>
    </source>
</evidence>
<dbReference type="EMBL" id="MOBK01000002">
    <property type="protein sequence ID" value="RON22916.1"/>
    <property type="molecule type" value="Genomic_DNA"/>
</dbReference>
<dbReference type="Pfam" id="PF00534">
    <property type="entry name" value="Glycos_transf_1"/>
    <property type="match status" value="1"/>
</dbReference>
<dbReference type="InterPro" id="IPR001296">
    <property type="entry name" value="Glyco_trans_1"/>
</dbReference>
<dbReference type="RefSeq" id="WP_148057430.1">
    <property type="nucleotide sequence ID" value="NZ_MOBK01000002.1"/>
</dbReference>
<evidence type="ECO:0000313" key="3">
    <source>
        <dbReference type="EMBL" id="RON22916.1"/>
    </source>
</evidence>
<accession>A0A423IBS0</accession>
<proteinExistence type="predicted"/>
<protein>
    <recommendedName>
        <fullName evidence="2">Glycosyl transferase family 1 domain-containing protein</fullName>
    </recommendedName>
</protein>
<evidence type="ECO:0000259" key="2">
    <source>
        <dbReference type="Pfam" id="PF00534"/>
    </source>
</evidence>
<reference evidence="3 4" key="1">
    <citation type="submission" date="2016-10" db="EMBL/GenBank/DDBJ databases">
        <title>Comparative genome analysis of multiple Pseudomonas spp. focuses on biocontrol and plant growth promoting traits.</title>
        <authorList>
            <person name="Tao X.-Y."/>
            <person name="Taylor C.G."/>
        </authorList>
    </citation>
    <scope>NUCLEOTIDE SEQUENCE [LARGE SCALE GENOMIC DNA]</scope>
    <source>
        <strain evidence="3 4">38D7</strain>
    </source>
</reference>
<name>A0A423IBS0_9PSED</name>
<gene>
    <name evidence="3" type="ORF">BK660_06545</name>
</gene>
<dbReference type="PANTHER" id="PTHR46401">
    <property type="entry name" value="GLYCOSYLTRANSFERASE WBBK-RELATED"/>
    <property type="match status" value="1"/>
</dbReference>
<dbReference type="AlphaFoldDB" id="A0A423IBS0"/>
<dbReference type="Proteomes" id="UP000285636">
    <property type="component" value="Unassembled WGS sequence"/>
</dbReference>
<evidence type="ECO:0000313" key="4">
    <source>
        <dbReference type="Proteomes" id="UP000285636"/>
    </source>
</evidence>
<sequence length="338" mass="37736">MNIKKKLFLHAPNVHVGGGLTLLQALYSAPELSIDFEHLDIRAEGYLPPTRGERRFVRPTLLSRLVAELRLWCRVSHQDVVLCFHGLVPLLPLKGEVTVFLQNRILLTKDTLQDYPFRTRIRLSVERLLVKALSRRVKKFIVQTPSMAIQAKTYLGPQAVVVICPFVVSGHSASMSKGSRFDFVYIASADPHKNHHKLLEAWCLLAEQGIRPSLALTVPSGSSLCTLIEQLTLQWQLNVSNLGQLTPVEVSALYDQSAALIYPSTTESLGLPLIEANERNLPIIAAELDYVRDVVKPVETFNPDSHVSIARAVKRHLGIAECPQPMHGPEAFLEEVLR</sequence>
<dbReference type="GO" id="GO:0016757">
    <property type="term" value="F:glycosyltransferase activity"/>
    <property type="evidence" value="ECO:0007669"/>
    <property type="project" value="InterPro"/>
</dbReference>
<feature type="domain" description="Glycosyl transferase family 1" evidence="2">
    <location>
        <begin position="178"/>
        <end position="315"/>
    </location>
</feature>